<dbReference type="InterPro" id="IPR029057">
    <property type="entry name" value="PRTase-like"/>
</dbReference>
<evidence type="ECO:0000259" key="1">
    <source>
        <dbReference type="Pfam" id="PF00156"/>
    </source>
</evidence>
<gene>
    <name evidence="2" type="primary">pyrR</name>
    <name evidence="2" type="ORF">EBQ25_10975</name>
</gene>
<dbReference type="Pfam" id="PF00156">
    <property type="entry name" value="Pribosyltran"/>
    <property type="match status" value="1"/>
</dbReference>
<dbReference type="Proteomes" id="UP000267035">
    <property type="component" value="Unassembled WGS sequence"/>
</dbReference>
<dbReference type="RefSeq" id="WP_122254537.1">
    <property type="nucleotide sequence ID" value="NZ_RDQL01000019.1"/>
</dbReference>
<dbReference type="PANTHER" id="PTHR11608:SF0">
    <property type="entry name" value="BIFUNCTIONAL PROTEIN PYRR"/>
    <property type="match status" value="1"/>
</dbReference>
<sequence>MSDTAPHTAAGFIALNAESLYLDLRDGVQRLMQQGLPDAQGRAGTVHLAGITSGGVWLLERLVADLQLSQGVNTLSSAMHRDDFAQRGLSSGAQTALDFDVNGADILILDDVLHTGRTIRAVLNELFDYGRPARVRLAVLVDRGGRQLPVEATYAAARLSLPASDKLALARGEDGRLRFALQAFKGA</sequence>
<keyword evidence="2" id="KW-0328">Glycosyltransferase</keyword>
<dbReference type="Gene3D" id="3.40.50.2020">
    <property type="match status" value="1"/>
</dbReference>
<keyword evidence="3" id="KW-1185">Reference proteome</keyword>
<feature type="domain" description="Phosphoribosyltransferase" evidence="1">
    <location>
        <begin position="27"/>
        <end position="153"/>
    </location>
</feature>
<protein>
    <submittedName>
        <fullName evidence="2">Bifunctional pyr operon transcriptional regulator/uracil phosphoribosyltransferase PyrR</fullName>
        <ecNumber evidence="2">2.4.2.9</ecNumber>
    </submittedName>
</protein>
<evidence type="ECO:0000313" key="3">
    <source>
        <dbReference type="Proteomes" id="UP000267035"/>
    </source>
</evidence>
<dbReference type="InterPro" id="IPR000836">
    <property type="entry name" value="PRTase_dom"/>
</dbReference>
<dbReference type="AlphaFoldDB" id="A0A3M6Q1A2"/>
<reference evidence="2 3" key="1">
    <citation type="submission" date="2018-10" db="EMBL/GenBank/DDBJ databases">
        <title>Comamonadaceae CDC group NO-1 genome sequencing and assembly.</title>
        <authorList>
            <person name="Bernier A.-M."/>
            <person name="Bernard K."/>
        </authorList>
    </citation>
    <scope>NUCLEOTIDE SEQUENCE [LARGE SCALE GENOMIC DNA]</scope>
    <source>
        <strain evidence="2 3">NML161473</strain>
    </source>
</reference>
<dbReference type="PANTHER" id="PTHR11608">
    <property type="entry name" value="BIFUNCTIONAL PROTEIN PYRR"/>
    <property type="match status" value="1"/>
</dbReference>
<dbReference type="GO" id="GO:0004845">
    <property type="term" value="F:uracil phosphoribosyltransferase activity"/>
    <property type="evidence" value="ECO:0007669"/>
    <property type="project" value="UniProtKB-EC"/>
</dbReference>
<dbReference type="SUPFAM" id="SSF53271">
    <property type="entry name" value="PRTase-like"/>
    <property type="match status" value="1"/>
</dbReference>
<dbReference type="CDD" id="cd06223">
    <property type="entry name" value="PRTases_typeI"/>
    <property type="match status" value="1"/>
</dbReference>
<proteinExistence type="predicted"/>
<dbReference type="EC" id="2.4.2.9" evidence="2"/>
<organism evidence="2 3">
    <name type="scientific">Allofranklinella schreckenbergeri</name>
    <dbReference type="NCBI Taxonomy" id="1076744"/>
    <lineage>
        <taxon>Bacteria</taxon>
        <taxon>Pseudomonadati</taxon>
        <taxon>Pseudomonadota</taxon>
        <taxon>Betaproteobacteria</taxon>
        <taxon>Burkholderiales</taxon>
        <taxon>Comamonadaceae</taxon>
        <taxon>Allofranklinella</taxon>
    </lineage>
</organism>
<dbReference type="InterPro" id="IPR050137">
    <property type="entry name" value="PyrR_bifunctional"/>
</dbReference>
<name>A0A3M6Q1A2_9BURK</name>
<keyword evidence="2" id="KW-0808">Transferase</keyword>
<dbReference type="EMBL" id="RDQL01000019">
    <property type="protein sequence ID" value="RMW96706.1"/>
    <property type="molecule type" value="Genomic_DNA"/>
</dbReference>
<comment type="caution">
    <text evidence="2">The sequence shown here is derived from an EMBL/GenBank/DDBJ whole genome shotgun (WGS) entry which is preliminary data.</text>
</comment>
<accession>A0A3M6Q1A2</accession>
<dbReference type="NCBIfam" id="NF003545">
    <property type="entry name" value="PRK05205.1-1"/>
    <property type="match status" value="1"/>
</dbReference>
<evidence type="ECO:0000313" key="2">
    <source>
        <dbReference type="EMBL" id="RMW96706.1"/>
    </source>
</evidence>